<comment type="similarity">
    <text evidence="2">Belongs to the glycosyl hydrolase 20 family.</text>
</comment>
<dbReference type="InterPro" id="IPR052764">
    <property type="entry name" value="GH20_Enzymes"/>
</dbReference>
<accession>A0A8H4QAM9</accession>
<dbReference type="GO" id="GO:0005975">
    <property type="term" value="P:carbohydrate metabolic process"/>
    <property type="evidence" value="ECO:0007669"/>
    <property type="project" value="InterPro"/>
</dbReference>
<dbReference type="AlphaFoldDB" id="A0A8H4QAM9"/>
<keyword evidence="8" id="KW-1185">Reference proteome</keyword>
<evidence type="ECO:0000259" key="6">
    <source>
        <dbReference type="Pfam" id="PF00728"/>
    </source>
</evidence>
<evidence type="ECO:0000256" key="5">
    <source>
        <dbReference type="PIRSR" id="PIRSR625705-1"/>
    </source>
</evidence>
<dbReference type="InterPro" id="IPR015883">
    <property type="entry name" value="Glyco_hydro_20_cat"/>
</dbReference>
<evidence type="ECO:0000256" key="3">
    <source>
        <dbReference type="ARBA" id="ARBA00012663"/>
    </source>
</evidence>
<sequence>MKLQAGLLPPLLPTIVSGLSSIPSVPYNPSGIGFFPLSEARVIGVDSRYASARDGLGSTLIPPSLLDFAVTFSRDVEAVLGFRIPVSQQGRGREKGVFLTIDDDASAYTDIVGRPTSEGYSLTVNSSGIFIAGASPLGIWWATRTVLHQGLLHGRIPHGRGRDSPAWRERGMMLDAGRHFYPTGFLQELCAYMSFFKQNILHLHLSDNLYNNHKIYTRQQSLRLGAWFRLRSDAQELRGLSSNRNESYARSEMEDLQLACASRGVTVVPELEAPGHALPIVQWRPQLGLSKDLSQLNISHPETMPTVKMIWRHFLPWFHSKVVSIGADEYAGPVEDYVSFVNSMNVFIQEESNRTKAVRIWGTFPPSRKAGFVNVHDDVSIQHWSYHEDNPYHDFIRKGYSVVNSIDDFYVVSKWGSNYPNTLDPARTFDGDPDGQEPWYPHIFNMRKASDNARRDEPRVIGAITPLWNDYGPNASVYSEAYYAWRRGLPALADKQWGGRLTSRQFDRLFTDLYPHAPAQNLERRIPSKGDVIFEYDLGVKRSSYDTVKDLSPNGYDATTDCMSKGSSLRMTPRCQLVTPWKSKGRDYTLTVKLVIEAMTDPGNTKLIVGADSVLMLTPTITLLASGTYHRLKLTMPLGEWVELSLRGRGNQTFVSLERMRDRVAIGEEEFRVVMGINGERLRSDMVAIEAPVEKVTGWRGQLRGMRLTRRA</sequence>
<gene>
    <name evidence="7" type="ORF">GQ602_002545</name>
</gene>
<dbReference type="Proteomes" id="UP000562929">
    <property type="component" value="Unassembled WGS sequence"/>
</dbReference>
<dbReference type="InterPro" id="IPR029018">
    <property type="entry name" value="Hex-like_dom2"/>
</dbReference>
<dbReference type="InterPro" id="IPR025705">
    <property type="entry name" value="Beta_hexosaminidase_sua/sub"/>
</dbReference>
<dbReference type="GO" id="GO:0004563">
    <property type="term" value="F:beta-N-acetylhexosaminidase activity"/>
    <property type="evidence" value="ECO:0007669"/>
    <property type="project" value="UniProtKB-EC"/>
</dbReference>
<keyword evidence="4 7" id="KW-0378">Hydrolase</keyword>
<dbReference type="PRINTS" id="PR00738">
    <property type="entry name" value="GLHYDRLASE20"/>
</dbReference>
<dbReference type="InterPro" id="IPR017853">
    <property type="entry name" value="GH"/>
</dbReference>
<dbReference type="Gene3D" id="3.20.20.80">
    <property type="entry name" value="Glycosidases"/>
    <property type="match status" value="1"/>
</dbReference>
<name>A0A8H4QAM9_9HYPO</name>
<comment type="caution">
    <text evidence="7">The sequence shown here is derived from an EMBL/GenBank/DDBJ whole genome shotgun (WGS) entry which is preliminary data.</text>
</comment>
<protein>
    <recommendedName>
        <fullName evidence="3">beta-N-acetylhexosaminidase</fullName>
        <ecNumber evidence="3">3.2.1.52</ecNumber>
    </recommendedName>
</protein>
<feature type="domain" description="Glycoside hydrolase family 20 catalytic" evidence="6">
    <location>
        <begin position="170"/>
        <end position="497"/>
    </location>
</feature>
<feature type="active site" description="Proton donor" evidence="5">
    <location>
        <position position="329"/>
    </location>
</feature>
<evidence type="ECO:0000256" key="2">
    <source>
        <dbReference type="ARBA" id="ARBA00006285"/>
    </source>
</evidence>
<dbReference type="Gene3D" id="3.30.379.10">
    <property type="entry name" value="Chitobiase/beta-hexosaminidase domain 2-like"/>
    <property type="match status" value="1"/>
</dbReference>
<evidence type="ECO:0000256" key="4">
    <source>
        <dbReference type="ARBA" id="ARBA00022801"/>
    </source>
</evidence>
<evidence type="ECO:0000313" key="8">
    <source>
        <dbReference type="Proteomes" id="UP000562929"/>
    </source>
</evidence>
<dbReference type="EMBL" id="JAACLJ010000002">
    <property type="protein sequence ID" value="KAF4592246.1"/>
    <property type="molecule type" value="Genomic_DNA"/>
</dbReference>
<dbReference type="SUPFAM" id="SSF51445">
    <property type="entry name" value="(Trans)glycosidases"/>
    <property type="match status" value="1"/>
</dbReference>
<dbReference type="OrthoDB" id="428480at2759"/>
<evidence type="ECO:0000256" key="1">
    <source>
        <dbReference type="ARBA" id="ARBA00001231"/>
    </source>
</evidence>
<dbReference type="SUPFAM" id="SSF55545">
    <property type="entry name" value="beta-N-acetylhexosaminidase-like domain"/>
    <property type="match status" value="1"/>
</dbReference>
<comment type="catalytic activity">
    <reaction evidence="1">
        <text>Hydrolysis of terminal non-reducing N-acetyl-D-hexosamine residues in N-acetyl-beta-D-hexosaminides.</text>
        <dbReference type="EC" id="3.2.1.52"/>
    </reaction>
</comment>
<dbReference type="CDD" id="cd06564">
    <property type="entry name" value="GH20_DspB_LnbB-like"/>
    <property type="match status" value="1"/>
</dbReference>
<organism evidence="7 8">
    <name type="scientific">Ophiocordyceps camponoti-floridani</name>
    <dbReference type="NCBI Taxonomy" id="2030778"/>
    <lineage>
        <taxon>Eukaryota</taxon>
        <taxon>Fungi</taxon>
        <taxon>Dikarya</taxon>
        <taxon>Ascomycota</taxon>
        <taxon>Pezizomycotina</taxon>
        <taxon>Sordariomycetes</taxon>
        <taxon>Hypocreomycetidae</taxon>
        <taxon>Hypocreales</taxon>
        <taxon>Ophiocordycipitaceae</taxon>
        <taxon>Ophiocordyceps</taxon>
    </lineage>
</organism>
<reference evidence="7 8" key="1">
    <citation type="journal article" date="2020" name="G3 (Bethesda)">
        <title>Genetic Underpinnings of Host Manipulation by Ophiocordyceps as Revealed by Comparative Transcriptomics.</title>
        <authorList>
            <person name="Will I."/>
            <person name="Das B."/>
            <person name="Trinh T."/>
            <person name="Brachmann A."/>
            <person name="Ohm R.A."/>
            <person name="de Bekker C."/>
        </authorList>
    </citation>
    <scope>NUCLEOTIDE SEQUENCE [LARGE SCALE GENOMIC DNA]</scope>
    <source>
        <strain evidence="7 8">EC05</strain>
    </source>
</reference>
<dbReference type="PANTHER" id="PTHR43678">
    <property type="entry name" value="PUTATIVE (AFU_ORTHOLOGUE AFUA_2G00640)-RELATED"/>
    <property type="match status" value="1"/>
</dbReference>
<dbReference type="Pfam" id="PF00728">
    <property type="entry name" value="Glyco_hydro_20"/>
    <property type="match status" value="1"/>
</dbReference>
<dbReference type="EC" id="3.2.1.52" evidence="3"/>
<proteinExistence type="inferred from homology"/>
<evidence type="ECO:0000313" key="7">
    <source>
        <dbReference type="EMBL" id="KAF4592246.1"/>
    </source>
</evidence>
<dbReference type="PANTHER" id="PTHR43678:SF1">
    <property type="entry name" value="BETA-N-ACETYLHEXOSAMINIDASE"/>
    <property type="match status" value="1"/>
</dbReference>